<dbReference type="RefSeq" id="WP_116856699.1">
    <property type="nucleotide sequence ID" value="NZ_QTJV01000013.1"/>
</dbReference>
<gene>
    <name evidence="2" type="ORF">DXN04_27915</name>
</gene>
<organism evidence="2 3">
    <name type="scientific">Chitinophaga silvisoli</name>
    <dbReference type="NCBI Taxonomy" id="2291814"/>
    <lineage>
        <taxon>Bacteria</taxon>
        <taxon>Pseudomonadati</taxon>
        <taxon>Bacteroidota</taxon>
        <taxon>Chitinophagia</taxon>
        <taxon>Chitinophagales</taxon>
        <taxon>Chitinophagaceae</taxon>
        <taxon>Chitinophaga</taxon>
    </lineage>
</organism>
<sequence>MNILHKSRREFINIVAIGAVAGTGLLTACGKKEDEGQKISPPEDLMQEHGLLNRILLIYDHCGNLLQQKQDFPITALQQSATIIRTFVEDYHEKQEENYLFPRFIKANQLTSLVNTLLVQHNAGRTITDHLLHLTRSQNTSDNERQELIRLLSAFNTMYRPHEAREDTVLFPAFRKIVSGHEYDALGEEFEKNEEKKFGKDGFDHILEKVAGIEKSLHIYELDQFTPLA</sequence>
<dbReference type="CDD" id="cd12108">
    <property type="entry name" value="Hr-like"/>
    <property type="match status" value="1"/>
</dbReference>
<protein>
    <submittedName>
        <fullName evidence="2">Hemerythrin domain-containing protein</fullName>
    </submittedName>
</protein>
<dbReference type="EMBL" id="QTJV01000013">
    <property type="protein sequence ID" value="RFM31544.1"/>
    <property type="molecule type" value="Genomic_DNA"/>
</dbReference>
<feature type="domain" description="Hemerythrin-like" evidence="1">
    <location>
        <begin position="43"/>
        <end position="173"/>
    </location>
</feature>
<dbReference type="InterPro" id="IPR012312">
    <property type="entry name" value="Hemerythrin-like"/>
</dbReference>
<reference evidence="2 3" key="1">
    <citation type="submission" date="2018-08" db="EMBL/GenBank/DDBJ databases">
        <title>Chitinophaga sp. K20C18050901, a novel bacterium isolated from forest soil.</title>
        <authorList>
            <person name="Wang C."/>
        </authorList>
    </citation>
    <scope>NUCLEOTIDE SEQUENCE [LARGE SCALE GENOMIC DNA]</scope>
    <source>
        <strain evidence="2 3">K20C18050901</strain>
    </source>
</reference>
<dbReference type="Pfam" id="PF01814">
    <property type="entry name" value="Hemerythrin"/>
    <property type="match status" value="1"/>
</dbReference>
<accession>A0A3E1NUM2</accession>
<dbReference type="OrthoDB" id="2083283at2"/>
<dbReference type="PANTHER" id="PTHR39966:SF1">
    <property type="entry name" value="HEMERYTHRIN-LIKE DOMAIN-CONTAINING PROTEIN"/>
    <property type="match status" value="1"/>
</dbReference>
<dbReference type="GO" id="GO:0005886">
    <property type="term" value="C:plasma membrane"/>
    <property type="evidence" value="ECO:0007669"/>
    <property type="project" value="TreeGrafter"/>
</dbReference>
<dbReference type="Proteomes" id="UP000261174">
    <property type="component" value="Unassembled WGS sequence"/>
</dbReference>
<dbReference type="AlphaFoldDB" id="A0A3E1NUM2"/>
<evidence type="ECO:0000259" key="1">
    <source>
        <dbReference type="Pfam" id="PF01814"/>
    </source>
</evidence>
<name>A0A3E1NUM2_9BACT</name>
<proteinExistence type="predicted"/>
<dbReference type="PANTHER" id="PTHR39966">
    <property type="entry name" value="BLL2471 PROTEIN-RELATED"/>
    <property type="match status" value="1"/>
</dbReference>
<evidence type="ECO:0000313" key="2">
    <source>
        <dbReference type="EMBL" id="RFM31544.1"/>
    </source>
</evidence>
<comment type="caution">
    <text evidence="2">The sequence shown here is derived from an EMBL/GenBank/DDBJ whole genome shotgun (WGS) entry which is preliminary data.</text>
</comment>
<dbReference type="PROSITE" id="PS51257">
    <property type="entry name" value="PROKAR_LIPOPROTEIN"/>
    <property type="match status" value="1"/>
</dbReference>
<dbReference type="Gene3D" id="1.20.120.520">
    <property type="entry name" value="nmb1532 protein domain like"/>
    <property type="match status" value="1"/>
</dbReference>
<evidence type="ECO:0000313" key="3">
    <source>
        <dbReference type="Proteomes" id="UP000261174"/>
    </source>
</evidence>
<keyword evidence="3" id="KW-1185">Reference proteome</keyword>